<accession>A0AAY4A1Y3</accession>
<proteinExistence type="predicted"/>
<reference evidence="1" key="3">
    <citation type="submission" date="2025-09" db="UniProtKB">
        <authorList>
            <consortium name="Ensembl"/>
        </authorList>
    </citation>
    <scope>IDENTIFICATION</scope>
</reference>
<dbReference type="GeneTree" id="ENSGT01150000290016"/>
<dbReference type="AlphaFoldDB" id="A0AAY4A1Y3"/>
<dbReference type="Ensembl" id="ENSDCDT00010003445.1">
    <property type="protein sequence ID" value="ENSDCDP00010003318.1"/>
    <property type="gene ID" value="ENSDCDG00010001527.1"/>
</dbReference>
<keyword evidence="2" id="KW-1185">Reference proteome</keyword>
<dbReference type="Proteomes" id="UP000694580">
    <property type="component" value="Chromosome 1"/>
</dbReference>
<reference evidence="1" key="2">
    <citation type="submission" date="2025-08" db="UniProtKB">
        <authorList>
            <consortium name="Ensembl"/>
        </authorList>
    </citation>
    <scope>IDENTIFICATION</scope>
</reference>
<sequence length="60" mass="6754">MEKIYQVTVIGIEGQHKTVDVAKSEEEFNDTTVLEFKKKLSRKLPGGAGKERITHVVINI</sequence>
<protein>
    <submittedName>
        <fullName evidence="1">Uncharacterized protein</fullName>
    </submittedName>
</protein>
<evidence type="ECO:0000313" key="2">
    <source>
        <dbReference type="Proteomes" id="UP000694580"/>
    </source>
</evidence>
<organism evidence="1 2">
    <name type="scientific">Denticeps clupeoides</name>
    <name type="common">denticle herring</name>
    <dbReference type="NCBI Taxonomy" id="299321"/>
    <lineage>
        <taxon>Eukaryota</taxon>
        <taxon>Metazoa</taxon>
        <taxon>Chordata</taxon>
        <taxon>Craniata</taxon>
        <taxon>Vertebrata</taxon>
        <taxon>Euteleostomi</taxon>
        <taxon>Actinopterygii</taxon>
        <taxon>Neopterygii</taxon>
        <taxon>Teleostei</taxon>
        <taxon>Clupei</taxon>
        <taxon>Clupeiformes</taxon>
        <taxon>Denticipitoidei</taxon>
        <taxon>Denticipitidae</taxon>
        <taxon>Denticeps</taxon>
    </lineage>
</organism>
<reference evidence="1 2" key="1">
    <citation type="submission" date="2020-06" db="EMBL/GenBank/DDBJ databases">
        <authorList>
            <consortium name="Wellcome Sanger Institute Data Sharing"/>
        </authorList>
    </citation>
    <scope>NUCLEOTIDE SEQUENCE [LARGE SCALE GENOMIC DNA]</scope>
</reference>
<evidence type="ECO:0000313" key="1">
    <source>
        <dbReference type="Ensembl" id="ENSDCDP00010003318.1"/>
    </source>
</evidence>
<name>A0AAY4A1Y3_9TELE</name>